<feature type="domain" description="Cytochrome b/b6 C-terminal region profile" evidence="20">
    <location>
        <begin position="211"/>
        <end position="381"/>
    </location>
</feature>
<comment type="similarity">
    <text evidence="18">Belongs to the cytochrome b family.</text>
</comment>
<comment type="cofactor">
    <cofactor evidence="18">
        <name>heme b</name>
        <dbReference type="ChEBI" id="CHEBI:60344"/>
    </cofactor>
    <text evidence="18">Binds 2 heme groups non-covalently.</text>
</comment>
<keyword evidence="11 18" id="KW-1133">Transmembrane helix</keyword>
<dbReference type="PIRSF" id="PIRSF038885">
    <property type="entry name" value="COB"/>
    <property type="match status" value="1"/>
</dbReference>
<gene>
    <name evidence="21" type="primary">CYTB</name>
    <name evidence="22" type="synonym">cob</name>
</gene>
<keyword evidence="13" id="KW-0830">Ubiquinone</keyword>
<keyword evidence="15 18" id="KW-0472">Membrane</keyword>
<dbReference type="PROSITE" id="PS51002">
    <property type="entry name" value="CYTB_NTER"/>
    <property type="match status" value="1"/>
</dbReference>
<evidence type="ECO:0000256" key="14">
    <source>
        <dbReference type="ARBA" id="ARBA00023128"/>
    </source>
</evidence>
<dbReference type="AlphaFoldDB" id="A0A889QIC2"/>
<accession>A0A889QIC2</accession>
<organism evidence="21">
    <name type="scientific">Callista chinensis</name>
    <dbReference type="NCBI Taxonomy" id="990943"/>
    <lineage>
        <taxon>Eukaryota</taxon>
        <taxon>Metazoa</taxon>
        <taxon>Spiralia</taxon>
        <taxon>Lophotrochozoa</taxon>
        <taxon>Mollusca</taxon>
        <taxon>Bivalvia</taxon>
        <taxon>Autobranchia</taxon>
        <taxon>Heteroconchia</taxon>
        <taxon>Euheterodonta</taxon>
        <taxon>Imparidentia</taxon>
        <taxon>Neoheterodontei</taxon>
        <taxon>Venerida</taxon>
        <taxon>Veneroidea</taxon>
        <taxon>Veneridae</taxon>
        <taxon>Callista</taxon>
    </lineage>
</organism>
<keyword evidence="6 18" id="KW-0679">Respiratory chain</keyword>
<comment type="subcellular location">
    <subcellularLocation>
        <location evidence="2">Mitochondrion inner membrane</location>
        <topology evidence="2">Multi-pass membrane protein</topology>
    </subcellularLocation>
</comment>
<feature type="binding site" description="axial binding residue" evidence="17">
    <location>
        <position position="197"/>
    </location>
    <ligand>
        <name>heme b</name>
        <dbReference type="ChEBI" id="CHEBI:60344"/>
        <label>b566</label>
    </ligand>
    <ligandPart>
        <name>Fe</name>
        <dbReference type="ChEBI" id="CHEBI:18248"/>
    </ligandPart>
</feature>
<dbReference type="Pfam" id="PF00033">
    <property type="entry name" value="Cytochrome_B"/>
    <property type="match status" value="1"/>
</dbReference>
<keyword evidence="7 18" id="KW-0812">Transmembrane</keyword>
<geneLocation type="mitochondrion" evidence="21"/>
<dbReference type="InterPro" id="IPR005798">
    <property type="entry name" value="Cyt_b/b6_C"/>
</dbReference>
<dbReference type="InterPro" id="IPR036150">
    <property type="entry name" value="Cyt_b/b6_C_sf"/>
</dbReference>
<dbReference type="PANTHER" id="PTHR19271:SF16">
    <property type="entry name" value="CYTOCHROME B"/>
    <property type="match status" value="1"/>
</dbReference>
<evidence type="ECO:0000256" key="8">
    <source>
        <dbReference type="ARBA" id="ARBA00022723"/>
    </source>
</evidence>
<dbReference type="CTD" id="4519"/>
<reference evidence="21" key="1">
    <citation type="submission" date="2020-07" db="EMBL/GenBank/DDBJ databases">
        <title>The complete mitogenome of Callista chinensis (Bivalvia:Veneridae).</title>
        <authorList>
            <person name="Li B."/>
            <person name="Luo S."/>
        </authorList>
    </citation>
    <scope>NUCLEOTIDE SEQUENCE</scope>
</reference>
<dbReference type="InterPro" id="IPR005797">
    <property type="entry name" value="Cyt_b/b6_N"/>
</dbReference>
<dbReference type="RefSeq" id="YP_010121802.1">
    <property type="nucleotide sequence ID" value="NC_056193.1"/>
</dbReference>
<evidence type="ECO:0000256" key="10">
    <source>
        <dbReference type="ARBA" id="ARBA00022982"/>
    </source>
</evidence>
<proteinExistence type="inferred from homology"/>
<feature type="binding site" description="axial binding residue" evidence="17">
    <location>
        <position position="183"/>
    </location>
    <ligand>
        <name>heme b</name>
        <dbReference type="ChEBI" id="CHEBI:60344"/>
        <label>b562</label>
    </ligand>
    <ligandPart>
        <name>Fe</name>
        <dbReference type="ChEBI" id="CHEBI:18248"/>
    </ligandPart>
</feature>
<protein>
    <recommendedName>
        <fullName evidence="3 18">Cytochrome b</fullName>
    </recommendedName>
</protein>
<dbReference type="SUPFAM" id="SSF81648">
    <property type="entry name" value="a domain/subunit of cytochrome bc1 complex (Ubiquinol-cytochrome c reductase)"/>
    <property type="match status" value="1"/>
</dbReference>
<dbReference type="EMBL" id="MT742541">
    <property type="protein sequence ID" value="QRE83922.1"/>
    <property type="molecule type" value="Genomic_DNA"/>
</dbReference>
<comment type="function">
    <text evidence="1 18">Component of the ubiquinol-cytochrome c reductase complex (complex III or cytochrome b-c1 complex) that is part of the mitochondrial respiratory chain. The b-c1 complex mediates electron transfer from ubiquinol to cytochrome c. Contributes to the generation of a proton gradient across the mitochondrial membrane that is then used for ATP synthesis.</text>
</comment>
<dbReference type="GO" id="GO:0006122">
    <property type="term" value="P:mitochondrial electron transport, ubiquinol to cytochrome c"/>
    <property type="evidence" value="ECO:0007669"/>
    <property type="project" value="TreeGrafter"/>
</dbReference>
<evidence type="ECO:0000256" key="4">
    <source>
        <dbReference type="ARBA" id="ARBA00022448"/>
    </source>
</evidence>
<feature type="domain" description="Cytochrome b/b6 N-terminal region profile" evidence="19">
    <location>
        <begin position="1"/>
        <end position="210"/>
    </location>
</feature>
<comment type="cofactor">
    <cofactor evidence="17">
        <name>heme</name>
        <dbReference type="ChEBI" id="CHEBI:30413"/>
    </cofactor>
    <text evidence="17">Binds 2 heme groups non-covalently.</text>
</comment>
<dbReference type="Gene3D" id="1.20.810.10">
    <property type="entry name" value="Cytochrome Bc1 Complex, Chain C"/>
    <property type="match status" value="1"/>
</dbReference>
<dbReference type="InterPro" id="IPR016174">
    <property type="entry name" value="Di-haem_cyt_TM"/>
</dbReference>
<evidence type="ECO:0000256" key="6">
    <source>
        <dbReference type="ARBA" id="ARBA00022660"/>
    </source>
</evidence>
<reference evidence="22" key="2">
    <citation type="journal article" date="2021" name="Mitochondrial DNA Part B Resour">
        <title>The complete mitogenome of Callista chinensis (Bivalvia: Veneridae).</title>
        <authorList>
            <person name="Li B."/>
            <person name="Luo S."/>
        </authorList>
    </citation>
    <scope>NUCLEOTIDE SEQUENCE</scope>
</reference>
<feature type="transmembrane region" description="Helical" evidence="18">
    <location>
        <begin position="179"/>
        <end position="200"/>
    </location>
</feature>
<name>A0A889QIC2_9BIVA</name>
<dbReference type="GO" id="GO:0046872">
    <property type="term" value="F:metal ion binding"/>
    <property type="evidence" value="ECO:0007669"/>
    <property type="project" value="UniProtKB-UniRule"/>
</dbReference>
<dbReference type="PANTHER" id="PTHR19271">
    <property type="entry name" value="CYTOCHROME B"/>
    <property type="match status" value="1"/>
</dbReference>
<feature type="binding site" description="axial binding residue" evidence="17">
    <location>
        <position position="84"/>
    </location>
    <ligand>
        <name>heme b</name>
        <dbReference type="ChEBI" id="CHEBI:60344"/>
        <label>b562</label>
    </ligand>
    <ligandPart>
        <name>Fe</name>
        <dbReference type="ChEBI" id="CHEBI:18248"/>
    </ligandPart>
</feature>
<feature type="transmembrane region" description="Helical" evidence="18">
    <location>
        <begin position="320"/>
        <end position="339"/>
    </location>
</feature>
<dbReference type="GeneID" id="65324632"/>
<dbReference type="SUPFAM" id="SSF81342">
    <property type="entry name" value="Transmembrane di-heme cytochromes"/>
    <property type="match status" value="1"/>
</dbReference>
<dbReference type="InterPro" id="IPR030689">
    <property type="entry name" value="Cytochrome_b"/>
</dbReference>
<feature type="transmembrane region" description="Helical" evidence="18">
    <location>
        <begin position="351"/>
        <end position="373"/>
    </location>
</feature>
<evidence type="ECO:0000256" key="12">
    <source>
        <dbReference type="ARBA" id="ARBA00023004"/>
    </source>
</evidence>
<keyword evidence="14 18" id="KW-0496">Mitochondrion</keyword>
<keyword evidence="5 17" id="KW-0349">Heme</keyword>
<evidence type="ECO:0000256" key="3">
    <source>
        <dbReference type="ARBA" id="ARBA00013531"/>
    </source>
</evidence>
<feature type="binding site" description="axial binding residue" evidence="17">
    <location>
        <position position="98"/>
    </location>
    <ligand>
        <name>heme b</name>
        <dbReference type="ChEBI" id="CHEBI:60344"/>
        <label>b566</label>
    </ligand>
    <ligandPart>
        <name>Fe</name>
        <dbReference type="ChEBI" id="CHEBI:18248"/>
    </ligandPart>
</feature>
<feature type="transmembrane region" description="Helical" evidence="18">
    <location>
        <begin position="140"/>
        <end position="158"/>
    </location>
</feature>
<dbReference type="GO" id="GO:0008121">
    <property type="term" value="F:quinol-cytochrome-c reductase activity"/>
    <property type="evidence" value="ECO:0007669"/>
    <property type="project" value="InterPro"/>
</dbReference>
<dbReference type="PROSITE" id="PS51003">
    <property type="entry name" value="CYTB_CTER"/>
    <property type="match status" value="1"/>
</dbReference>
<dbReference type="CDD" id="cd00284">
    <property type="entry name" value="Cytochrome_b_N"/>
    <property type="match status" value="1"/>
</dbReference>
<evidence type="ECO:0000259" key="20">
    <source>
        <dbReference type="PROSITE" id="PS51003"/>
    </source>
</evidence>
<feature type="binding site" evidence="16">
    <location>
        <position position="202"/>
    </location>
    <ligand>
        <name>a ubiquinone</name>
        <dbReference type="ChEBI" id="CHEBI:16389"/>
    </ligand>
</feature>
<evidence type="ECO:0000256" key="18">
    <source>
        <dbReference type="RuleBase" id="RU362117"/>
    </source>
</evidence>
<evidence type="ECO:0000313" key="21">
    <source>
        <dbReference type="EMBL" id="QRE83922.1"/>
    </source>
</evidence>
<evidence type="ECO:0000256" key="9">
    <source>
        <dbReference type="ARBA" id="ARBA00022792"/>
    </source>
</evidence>
<dbReference type="GO" id="GO:0016491">
    <property type="term" value="F:oxidoreductase activity"/>
    <property type="evidence" value="ECO:0007669"/>
    <property type="project" value="UniProtKB-UniRule"/>
</dbReference>
<dbReference type="InterPro" id="IPR048259">
    <property type="entry name" value="Cytochrome_b_N_euk/bac"/>
</dbReference>
<dbReference type="CDD" id="cd00290">
    <property type="entry name" value="cytochrome_b_C"/>
    <property type="match status" value="1"/>
</dbReference>
<evidence type="ECO:0000256" key="5">
    <source>
        <dbReference type="ARBA" id="ARBA00022617"/>
    </source>
</evidence>
<evidence type="ECO:0000256" key="11">
    <source>
        <dbReference type="ARBA" id="ARBA00022989"/>
    </source>
</evidence>
<dbReference type="GO" id="GO:0045275">
    <property type="term" value="C:respiratory chain complex III"/>
    <property type="evidence" value="ECO:0007669"/>
    <property type="project" value="InterPro"/>
</dbReference>
<feature type="transmembrane region" description="Helical" evidence="18">
    <location>
        <begin position="78"/>
        <end position="100"/>
    </location>
</feature>
<evidence type="ECO:0000259" key="19">
    <source>
        <dbReference type="PROSITE" id="PS51002"/>
    </source>
</evidence>
<keyword evidence="8 17" id="KW-0479">Metal-binding</keyword>
<evidence type="ECO:0000256" key="7">
    <source>
        <dbReference type="ARBA" id="ARBA00022692"/>
    </source>
</evidence>
<feature type="transmembrane region" description="Helical" evidence="18">
    <location>
        <begin position="37"/>
        <end position="58"/>
    </location>
</feature>
<evidence type="ECO:0000256" key="17">
    <source>
        <dbReference type="PIRSR" id="PIRSR038885-2"/>
    </source>
</evidence>
<dbReference type="InterPro" id="IPR048260">
    <property type="entry name" value="Cytochrome_b_C_euk/bac"/>
</dbReference>
<keyword evidence="10 18" id="KW-0249">Electron transport</keyword>
<sequence length="442" mass="50147">MKYSLRHRNRFLKILSSVLYDLPAPVNLTIFWNFGSLLGVCLMVQVFTGLLMATHYTPEVSQAFDSVVHIMRDVNGGWFLRSVHANGASFFFICIYIHIGRGIFYHSFSLSHTWWVGCSLFVLLMAIAFTGYVLPWGQMSFWGATVITNLFGAIPYIGPSLMEWLWGGFCIGDATLKRFFVFHFLAPFIMLVLVGVHILFLHDTGSSNPLGVDSDAEAIPFHSYYTLKDLFGIVVMLGGLVMICLCEPDIFSDPTNFMPADPMKTPLHIQPEWYFLFAYTILRSIPHKLGGVTALLASVVVLYFLPFYPKSLWRGCQYNVLAQVLFWFFVGDFMVLTYIGMCPVEPPFELVGLVSSVIYFLFYVFFPFSWYVWESCVFLGNGYMLSYEQFTGGGSETVAYSKVGNWGEDGLFALSTRSLPGCHQSSRELCEYLPNVRFKNES</sequence>
<keyword evidence="9" id="KW-0999">Mitochondrion inner membrane</keyword>
<dbReference type="InterPro" id="IPR027387">
    <property type="entry name" value="Cytb/b6-like_sf"/>
</dbReference>
<evidence type="ECO:0000256" key="2">
    <source>
        <dbReference type="ARBA" id="ARBA00004448"/>
    </source>
</evidence>
<feature type="transmembrane region" description="Helical" evidence="18">
    <location>
        <begin position="289"/>
        <end position="308"/>
    </location>
</feature>
<keyword evidence="12 17" id="KW-0408">Iron</keyword>
<evidence type="ECO:0000256" key="1">
    <source>
        <dbReference type="ARBA" id="ARBA00002566"/>
    </source>
</evidence>
<dbReference type="Pfam" id="PF00032">
    <property type="entry name" value="Cytochrom_B_C"/>
    <property type="match status" value="1"/>
</dbReference>
<evidence type="ECO:0000256" key="15">
    <source>
        <dbReference type="ARBA" id="ARBA00023136"/>
    </source>
</evidence>
<feature type="transmembrane region" description="Helical" evidence="18">
    <location>
        <begin position="112"/>
        <end position="134"/>
    </location>
</feature>
<keyword evidence="4 18" id="KW-0813">Transport</keyword>
<dbReference type="GO" id="GO:0005743">
    <property type="term" value="C:mitochondrial inner membrane"/>
    <property type="evidence" value="ECO:0007669"/>
    <property type="project" value="UniProtKB-SubCell"/>
</dbReference>
<evidence type="ECO:0000313" key="22">
    <source>
        <dbReference type="EMBL" id="QWM94241.1"/>
    </source>
</evidence>
<evidence type="ECO:0000256" key="13">
    <source>
        <dbReference type="ARBA" id="ARBA00023075"/>
    </source>
</evidence>
<evidence type="ECO:0000256" key="16">
    <source>
        <dbReference type="PIRSR" id="PIRSR038885-1"/>
    </source>
</evidence>
<dbReference type="EMBL" id="MW118678">
    <property type="protein sequence ID" value="QWM94241.1"/>
    <property type="molecule type" value="Genomic_DNA"/>
</dbReference>